<dbReference type="InterPro" id="IPR021908">
    <property type="entry name" value="YfbK_C"/>
</dbReference>
<gene>
    <name evidence="3" type="ORF">RUE5091_01882</name>
</gene>
<proteinExistence type="predicted"/>
<dbReference type="CDD" id="cd01465">
    <property type="entry name" value="vWA_subgroup"/>
    <property type="match status" value="1"/>
</dbReference>
<dbReference type="InterPro" id="IPR022156">
    <property type="entry name" value="Uncharacterised_YfbK_N"/>
</dbReference>
<dbReference type="RefSeq" id="WP_058281609.1">
    <property type="nucleotide sequence ID" value="NZ_CYUD01000005.1"/>
</dbReference>
<dbReference type="EMBL" id="CYUD01000005">
    <property type="protein sequence ID" value="CUJ98067.1"/>
    <property type="molecule type" value="Genomic_DNA"/>
</dbReference>
<keyword evidence="4" id="KW-1185">Reference proteome</keyword>
<dbReference type="InterPro" id="IPR051266">
    <property type="entry name" value="CLCR"/>
</dbReference>
<evidence type="ECO:0000256" key="1">
    <source>
        <dbReference type="SAM" id="MobiDB-lite"/>
    </source>
</evidence>
<dbReference type="Pfam" id="PF00092">
    <property type="entry name" value="VWA"/>
    <property type="match status" value="1"/>
</dbReference>
<evidence type="ECO:0000313" key="3">
    <source>
        <dbReference type="EMBL" id="CUJ98067.1"/>
    </source>
</evidence>
<accession>A0A0P1II76</accession>
<dbReference type="Pfam" id="PF12450">
    <property type="entry name" value="vWF_A"/>
    <property type="match status" value="1"/>
</dbReference>
<feature type="region of interest" description="Disordered" evidence="1">
    <location>
        <begin position="1"/>
        <end position="22"/>
    </location>
</feature>
<dbReference type="Gene3D" id="3.40.50.410">
    <property type="entry name" value="von Willebrand factor, type A domain"/>
    <property type="match status" value="1"/>
</dbReference>
<dbReference type="STRING" id="1715692.RUE5091_01882"/>
<dbReference type="InterPro" id="IPR002035">
    <property type="entry name" value="VWF_A"/>
</dbReference>
<protein>
    <submittedName>
        <fullName evidence="3">Magnesium chelatase subunit D</fullName>
    </submittedName>
</protein>
<dbReference type="Proteomes" id="UP000051260">
    <property type="component" value="Unassembled WGS sequence"/>
</dbReference>
<dbReference type="SMART" id="SM00327">
    <property type="entry name" value="VWA"/>
    <property type="match status" value="1"/>
</dbReference>
<dbReference type="PROSITE" id="PS50234">
    <property type="entry name" value="VWFA"/>
    <property type="match status" value="1"/>
</dbReference>
<sequence length="662" mass="70912">MTDDLDDFKTLMNAATPAPDAQRRTENLEQAQKNFAHVQGSRPAMRPTVKRGSAARLTEGAKSMLNALSTRGALTATTAIAAVALVMIVPQTREYVVNPTSWTESRANLPQIDTTEADDGANLSAGLFDGTLEEPVVEAPVVVEEEIAPAPVLQPTVRSGGLDAQNSKRTATTSGALYGAAESVAPVDIQGQVGFAPEQNTEAYANSDTNPLKVTAEDPVSTFSIDVDTASYSIVRSSLMRGQLPPKDAVRVEEMVNYFPYSYPAPEGDLPFRPTIAVTPTPWNEGTQLVHIGIQGALPQIEDRPPLNLVFLIDTSGSMQNADKLPLLKQSFRLMLSELRPEDQVSIVTYAGSAGQVLEPTTASERTKILNALDQLEAGGSTAGQAGLQQAYQVAEGMAADGEVTRVILATDGDFNVGLSDPNALKDFIARKRDSGTFLSVLGFGRGNLDDATMQALAQNGNGQAAYIDTLSEARKVLVDQLTGALFPIANDVKIQVEFNPVQIAEYRLIGYETRALRREDFSNDKVDAGDIGAGHTVTAIYEVTPVGSDAIRNGPLRYAEQTVSDDSDEIGYFKLRYKTPGAVESQLIEQPILQGQGRVTEDVQFSYAIAGLGQLLRGGEYLSSWSYADAIALANGAKGEDPFGYRAEAITLMRLAQTLSQ</sequence>
<dbReference type="SUPFAM" id="SSF53300">
    <property type="entry name" value="vWA-like"/>
    <property type="match status" value="1"/>
</dbReference>
<dbReference type="PANTHER" id="PTHR10579">
    <property type="entry name" value="CALCIUM-ACTIVATED CHLORIDE CHANNEL REGULATOR"/>
    <property type="match status" value="1"/>
</dbReference>
<organism evidence="3 4">
    <name type="scientific">Ruegeria denitrificans</name>
    <dbReference type="NCBI Taxonomy" id="1715692"/>
    <lineage>
        <taxon>Bacteria</taxon>
        <taxon>Pseudomonadati</taxon>
        <taxon>Pseudomonadota</taxon>
        <taxon>Alphaproteobacteria</taxon>
        <taxon>Rhodobacterales</taxon>
        <taxon>Roseobacteraceae</taxon>
        <taxon>Ruegeria</taxon>
    </lineage>
</organism>
<evidence type="ECO:0000259" key="2">
    <source>
        <dbReference type="PROSITE" id="PS50234"/>
    </source>
</evidence>
<reference evidence="4" key="1">
    <citation type="submission" date="2015-09" db="EMBL/GenBank/DDBJ databases">
        <authorList>
            <person name="Rodrigo-Torres L."/>
            <person name="Arahal D.R."/>
        </authorList>
    </citation>
    <scope>NUCLEOTIDE SEQUENCE [LARGE SCALE GENOMIC DNA]</scope>
    <source>
        <strain evidence="4">CECT 5091</strain>
    </source>
</reference>
<name>A0A0P1II76_9RHOB</name>
<dbReference type="InterPro" id="IPR036465">
    <property type="entry name" value="vWFA_dom_sf"/>
</dbReference>
<dbReference type="OrthoDB" id="9805121at2"/>
<feature type="domain" description="VWFA" evidence="2">
    <location>
        <begin position="308"/>
        <end position="486"/>
    </location>
</feature>
<dbReference type="PANTHER" id="PTHR10579:SF43">
    <property type="entry name" value="ZINC FINGER (C3HC4-TYPE RING FINGER) FAMILY PROTEIN"/>
    <property type="match status" value="1"/>
</dbReference>
<dbReference type="Pfam" id="PF12034">
    <property type="entry name" value="YfbK_C"/>
    <property type="match status" value="1"/>
</dbReference>
<evidence type="ECO:0000313" key="4">
    <source>
        <dbReference type="Proteomes" id="UP000051260"/>
    </source>
</evidence>
<dbReference type="AlphaFoldDB" id="A0A0P1II76"/>